<name>A0ABY7DS64_MYAAR</name>
<feature type="transmembrane region" description="Helical" evidence="6">
    <location>
        <begin position="344"/>
        <end position="361"/>
    </location>
</feature>
<sequence>MASDESTPFLMDKKRGESVISYDMCQEEEDSLMENGPIRESPRPSQRSPHPRGATPRSRSVNEDVDSRRSVDINILTASGSHIVCKSGEFGSIEESVILTSTTNMESLMHLLKGMVGTGILAMPVAFKNGGLWVSFVIVLLLGIIATHCMHILVVEHQNIVALDNKLYVVFVSVLLIPYVLVRSLKALAPFSAVANVFNLFGLVVIFVHLLNTFPDFLARPAVGNLSTLPLFFGQAVFAFEGIGLVLPLYDKMREPTAFLGKAGILNLGLTITVSLYVAVGFYGFLKYGDDAKGMKLMFAVSLFISYGLQLYVPVNIIWPFIVRKLENRYPKLQTISGRDRGEIVFRIFLVICIAGLSALVPHLDLLLALVGAFASSFLALIIPPVIELFTFECAAGTWIKNIVIVVFGLLGFVTGTYSSLAEIAKTF</sequence>
<keyword evidence="2 6" id="KW-0812">Transmembrane</keyword>
<feature type="domain" description="Amino acid transporter transmembrane" evidence="7">
    <location>
        <begin position="162"/>
        <end position="420"/>
    </location>
</feature>
<evidence type="ECO:0000256" key="5">
    <source>
        <dbReference type="SAM" id="MobiDB-lite"/>
    </source>
</evidence>
<feature type="transmembrane region" description="Helical" evidence="6">
    <location>
        <begin position="399"/>
        <end position="421"/>
    </location>
</feature>
<gene>
    <name evidence="8" type="ORF">MAR_023311</name>
</gene>
<comment type="subcellular location">
    <subcellularLocation>
        <location evidence="1">Membrane</location>
        <topology evidence="1">Multi-pass membrane protein</topology>
    </subcellularLocation>
</comment>
<proteinExistence type="predicted"/>
<evidence type="ECO:0000256" key="2">
    <source>
        <dbReference type="ARBA" id="ARBA00022692"/>
    </source>
</evidence>
<dbReference type="PANTHER" id="PTHR22950">
    <property type="entry name" value="AMINO ACID TRANSPORTER"/>
    <property type="match status" value="1"/>
</dbReference>
<evidence type="ECO:0000256" key="3">
    <source>
        <dbReference type="ARBA" id="ARBA00022989"/>
    </source>
</evidence>
<evidence type="ECO:0000256" key="6">
    <source>
        <dbReference type="SAM" id="Phobius"/>
    </source>
</evidence>
<feature type="transmembrane region" description="Helical" evidence="6">
    <location>
        <begin position="231"/>
        <end position="251"/>
    </location>
</feature>
<feature type="transmembrane region" description="Helical" evidence="6">
    <location>
        <begin position="132"/>
        <end position="154"/>
    </location>
</feature>
<evidence type="ECO:0000256" key="4">
    <source>
        <dbReference type="ARBA" id="ARBA00023136"/>
    </source>
</evidence>
<accession>A0ABY7DS64</accession>
<keyword evidence="3 6" id="KW-1133">Transmembrane helix</keyword>
<evidence type="ECO:0000313" key="8">
    <source>
        <dbReference type="EMBL" id="WAQ98938.1"/>
    </source>
</evidence>
<feature type="transmembrane region" description="Helical" evidence="6">
    <location>
        <begin position="189"/>
        <end position="211"/>
    </location>
</feature>
<feature type="region of interest" description="Disordered" evidence="5">
    <location>
        <begin position="1"/>
        <end position="66"/>
    </location>
</feature>
<feature type="transmembrane region" description="Helical" evidence="6">
    <location>
        <begin position="263"/>
        <end position="285"/>
    </location>
</feature>
<reference evidence="8" key="1">
    <citation type="submission" date="2022-11" db="EMBL/GenBank/DDBJ databases">
        <title>Centuries of genome instability and evolution in soft-shell clam transmissible cancer (bioRxiv).</title>
        <authorList>
            <person name="Hart S.F.M."/>
            <person name="Yonemitsu M.A."/>
            <person name="Giersch R.M."/>
            <person name="Beal B.F."/>
            <person name="Arriagada G."/>
            <person name="Davis B.W."/>
            <person name="Ostrander E.A."/>
            <person name="Goff S.P."/>
            <person name="Metzger M.J."/>
        </authorList>
    </citation>
    <scope>NUCLEOTIDE SEQUENCE</scope>
    <source>
        <strain evidence="8">MELC-2E11</strain>
        <tissue evidence="8">Siphon/mantle</tissue>
    </source>
</reference>
<protein>
    <submittedName>
        <fullName evidence="8">S36A3-like protein</fullName>
    </submittedName>
</protein>
<feature type="domain" description="Amino acid transporter transmembrane" evidence="7">
    <location>
        <begin position="102"/>
        <end position="158"/>
    </location>
</feature>
<feature type="transmembrane region" description="Helical" evidence="6">
    <location>
        <begin position="166"/>
        <end position="182"/>
    </location>
</feature>
<evidence type="ECO:0000313" key="9">
    <source>
        <dbReference type="Proteomes" id="UP001164746"/>
    </source>
</evidence>
<dbReference type="Proteomes" id="UP001164746">
    <property type="component" value="Chromosome 3"/>
</dbReference>
<dbReference type="PANTHER" id="PTHR22950:SF349">
    <property type="entry name" value="AMINO ACID TRANSPORTER TRANSMEMBRANE DOMAIN-CONTAINING PROTEIN"/>
    <property type="match status" value="1"/>
</dbReference>
<feature type="transmembrane region" description="Helical" evidence="6">
    <location>
        <begin position="297"/>
        <end position="323"/>
    </location>
</feature>
<dbReference type="Pfam" id="PF01490">
    <property type="entry name" value="Aa_trans"/>
    <property type="match status" value="2"/>
</dbReference>
<evidence type="ECO:0000256" key="1">
    <source>
        <dbReference type="ARBA" id="ARBA00004141"/>
    </source>
</evidence>
<organism evidence="8 9">
    <name type="scientific">Mya arenaria</name>
    <name type="common">Soft-shell clam</name>
    <dbReference type="NCBI Taxonomy" id="6604"/>
    <lineage>
        <taxon>Eukaryota</taxon>
        <taxon>Metazoa</taxon>
        <taxon>Spiralia</taxon>
        <taxon>Lophotrochozoa</taxon>
        <taxon>Mollusca</taxon>
        <taxon>Bivalvia</taxon>
        <taxon>Autobranchia</taxon>
        <taxon>Heteroconchia</taxon>
        <taxon>Euheterodonta</taxon>
        <taxon>Imparidentia</taxon>
        <taxon>Neoheterodontei</taxon>
        <taxon>Myida</taxon>
        <taxon>Myoidea</taxon>
        <taxon>Myidae</taxon>
        <taxon>Mya</taxon>
    </lineage>
</organism>
<keyword evidence="4 6" id="KW-0472">Membrane</keyword>
<dbReference type="InterPro" id="IPR013057">
    <property type="entry name" value="AA_transpt_TM"/>
</dbReference>
<feature type="compositionally biased region" description="Low complexity" evidence="5">
    <location>
        <begin position="43"/>
        <end position="52"/>
    </location>
</feature>
<feature type="transmembrane region" description="Helical" evidence="6">
    <location>
        <begin position="367"/>
        <end position="387"/>
    </location>
</feature>
<keyword evidence="9" id="KW-1185">Reference proteome</keyword>
<dbReference type="EMBL" id="CP111014">
    <property type="protein sequence ID" value="WAQ98938.1"/>
    <property type="molecule type" value="Genomic_DNA"/>
</dbReference>
<evidence type="ECO:0000259" key="7">
    <source>
        <dbReference type="Pfam" id="PF01490"/>
    </source>
</evidence>